<feature type="transmembrane region" description="Helical" evidence="8">
    <location>
        <begin position="180"/>
        <end position="202"/>
    </location>
</feature>
<evidence type="ECO:0000256" key="4">
    <source>
        <dbReference type="ARBA" id="ARBA00022519"/>
    </source>
</evidence>
<accession>A0A8J2U0H4</accession>
<feature type="chain" id="PRO_5035170831" evidence="9">
    <location>
        <begin position="25"/>
        <end position="251"/>
    </location>
</feature>
<keyword evidence="7 8" id="KW-0472">Membrane</keyword>
<evidence type="ECO:0000256" key="3">
    <source>
        <dbReference type="ARBA" id="ARBA00022475"/>
    </source>
</evidence>
<comment type="caution">
    <text evidence="11">The sequence shown here is derived from an EMBL/GenBank/DDBJ whole genome shotgun (WGS) entry which is preliminary data.</text>
</comment>
<feature type="transmembrane region" description="Helical" evidence="8">
    <location>
        <begin position="92"/>
        <end position="112"/>
    </location>
</feature>
<dbReference type="Gene3D" id="1.10.3720.10">
    <property type="entry name" value="MetI-like"/>
    <property type="match status" value="1"/>
</dbReference>
<reference evidence="11" key="1">
    <citation type="journal article" date="2014" name="Int. J. Syst. Evol. Microbiol.">
        <title>Complete genome sequence of Corynebacterium casei LMG S-19264T (=DSM 44701T), isolated from a smear-ripened cheese.</title>
        <authorList>
            <consortium name="US DOE Joint Genome Institute (JGI-PGF)"/>
            <person name="Walter F."/>
            <person name="Albersmeier A."/>
            <person name="Kalinowski J."/>
            <person name="Ruckert C."/>
        </authorList>
    </citation>
    <scope>NUCLEOTIDE SEQUENCE</scope>
    <source>
        <strain evidence="11">CGMCC 1.12785</strain>
    </source>
</reference>
<keyword evidence="12" id="KW-1185">Reference proteome</keyword>
<keyword evidence="6 8" id="KW-1133">Transmembrane helix</keyword>
<keyword evidence="5 8" id="KW-0812">Transmembrane</keyword>
<keyword evidence="3" id="KW-1003">Cell membrane</keyword>
<feature type="transmembrane region" description="Helical" evidence="8">
    <location>
        <begin position="222"/>
        <end position="241"/>
    </location>
</feature>
<gene>
    <name evidence="11" type="ORF">GCM10011333_30570</name>
</gene>
<keyword evidence="4" id="KW-0997">Cell inner membrane</keyword>
<feature type="domain" description="ABC transmembrane type-1" evidence="10">
    <location>
        <begin position="53"/>
        <end position="238"/>
    </location>
</feature>
<dbReference type="RefSeq" id="WP_188551768.1">
    <property type="nucleotide sequence ID" value="NZ_BMFY01000016.1"/>
</dbReference>
<proteinExistence type="inferred from homology"/>
<dbReference type="PROSITE" id="PS50928">
    <property type="entry name" value="ABC_TM1"/>
    <property type="match status" value="1"/>
</dbReference>
<dbReference type="InterPro" id="IPR035906">
    <property type="entry name" value="MetI-like_sf"/>
</dbReference>
<evidence type="ECO:0000256" key="8">
    <source>
        <dbReference type="RuleBase" id="RU363032"/>
    </source>
</evidence>
<evidence type="ECO:0000256" key="1">
    <source>
        <dbReference type="ARBA" id="ARBA00004429"/>
    </source>
</evidence>
<dbReference type="GO" id="GO:0055085">
    <property type="term" value="P:transmembrane transport"/>
    <property type="evidence" value="ECO:0007669"/>
    <property type="project" value="InterPro"/>
</dbReference>
<dbReference type="GO" id="GO:0005886">
    <property type="term" value="C:plasma membrane"/>
    <property type="evidence" value="ECO:0007669"/>
    <property type="project" value="UniProtKB-SubCell"/>
</dbReference>
<dbReference type="PANTHER" id="PTHR43357">
    <property type="entry name" value="INNER MEMBRANE ABC TRANSPORTER PERMEASE PROTEIN YDCV"/>
    <property type="match status" value="1"/>
</dbReference>
<name>A0A8J2U0H4_9MICO</name>
<dbReference type="AlphaFoldDB" id="A0A8J2U0H4"/>
<dbReference type="EMBL" id="BMFY01000016">
    <property type="protein sequence ID" value="GGA25445.1"/>
    <property type="molecule type" value="Genomic_DNA"/>
</dbReference>
<comment type="similarity">
    <text evidence="8">Belongs to the binding-protein-dependent transport system permease family.</text>
</comment>
<evidence type="ECO:0000256" key="9">
    <source>
        <dbReference type="SAM" id="SignalP"/>
    </source>
</evidence>
<dbReference type="Proteomes" id="UP000616114">
    <property type="component" value="Unassembled WGS sequence"/>
</dbReference>
<dbReference type="PANTHER" id="PTHR43357:SF4">
    <property type="entry name" value="INNER MEMBRANE ABC TRANSPORTER PERMEASE PROTEIN YDCV"/>
    <property type="match status" value="1"/>
</dbReference>
<keyword evidence="2 8" id="KW-0813">Transport</keyword>
<evidence type="ECO:0000256" key="2">
    <source>
        <dbReference type="ARBA" id="ARBA00022448"/>
    </source>
</evidence>
<evidence type="ECO:0000313" key="11">
    <source>
        <dbReference type="EMBL" id="GGA25445.1"/>
    </source>
</evidence>
<reference evidence="11" key="2">
    <citation type="submission" date="2020-09" db="EMBL/GenBank/DDBJ databases">
        <authorList>
            <person name="Sun Q."/>
            <person name="Zhou Y."/>
        </authorList>
    </citation>
    <scope>NUCLEOTIDE SEQUENCE</scope>
    <source>
        <strain evidence="11">CGMCC 1.12785</strain>
    </source>
</reference>
<keyword evidence="9" id="KW-0732">Signal</keyword>
<evidence type="ECO:0000259" key="10">
    <source>
        <dbReference type="PROSITE" id="PS50928"/>
    </source>
</evidence>
<evidence type="ECO:0000256" key="6">
    <source>
        <dbReference type="ARBA" id="ARBA00022989"/>
    </source>
</evidence>
<dbReference type="SUPFAM" id="SSF161098">
    <property type="entry name" value="MetI-like"/>
    <property type="match status" value="1"/>
</dbReference>
<evidence type="ECO:0000256" key="5">
    <source>
        <dbReference type="ARBA" id="ARBA00022692"/>
    </source>
</evidence>
<feature type="transmembrane region" description="Helical" evidence="8">
    <location>
        <begin position="57"/>
        <end position="80"/>
    </location>
</feature>
<dbReference type="InterPro" id="IPR000515">
    <property type="entry name" value="MetI-like"/>
</dbReference>
<protein>
    <submittedName>
        <fullName evidence="11">Spermidine/putrescine ABC transporter permease</fullName>
    </submittedName>
</protein>
<evidence type="ECO:0000313" key="12">
    <source>
        <dbReference type="Proteomes" id="UP000616114"/>
    </source>
</evidence>
<dbReference type="Pfam" id="PF00528">
    <property type="entry name" value="BPD_transp_1"/>
    <property type="match status" value="1"/>
</dbReference>
<evidence type="ECO:0000256" key="7">
    <source>
        <dbReference type="ARBA" id="ARBA00023136"/>
    </source>
</evidence>
<dbReference type="CDD" id="cd06261">
    <property type="entry name" value="TM_PBP2"/>
    <property type="match status" value="1"/>
</dbReference>
<sequence length="251" mass="26934">MKTLRVTVLLLAAVFFAAPLVASAAFGFSLPGQGFTFEPLQRATGNPAFWQQVGRSVLLAVLTAVIGSVLLMGTLLWLHLRARTLLPLAEGLSVLPFVVPPVALVMGVNLVFRAIYPGFLTSLLSLVPFYVVLTMPLVYRALDSGIRAIDLRTLVDAGTSLGAGRLRLFWEILLPNLRPALLAGGLICVAMVLGEFVLASLLLHNTYPVFLAQVGQDNPRAAAALAFLTLAGTWLLLAGFARTLRSERTRS</sequence>
<feature type="signal peptide" evidence="9">
    <location>
        <begin position="1"/>
        <end position="24"/>
    </location>
</feature>
<comment type="subcellular location">
    <subcellularLocation>
        <location evidence="1">Cell inner membrane</location>
        <topology evidence="1">Multi-pass membrane protein</topology>
    </subcellularLocation>
    <subcellularLocation>
        <location evidence="8">Cell membrane</location>
        <topology evidence="8">Multi-pass membrane protein</topology>
    </subcellularLocation>
</comment>
<feature type="transmembrane region" description="Helical" evidence="8">
    <location>
        <begin position="118"/>
        <end position="139"/>
    </location>
</feature>
<organism evidence="11 12">
    <name type="scientific">Sediminivirga luteola</name>
    <dbReference type="NCBI Taxonomy" id="1774748"/>
    <lineage>
        <taxon>Bacteria</taxon>
        <taxon>Bacillati</taxon>
        <taxon>Actinomycetota</taxon>
        <taxon>Actinomycetes</taxon>
        <taxon>Micrococcales</taxon>
        <taxon>Brevibacteriaceae</taxon>
        <taxon>Sediminivirga</taxon>
    </lineage>
</organism>